<keyword evidence="2" id="KW-1185">Reference proteome</keyword>
<dbReference type="GO" id="GO:0047372">
    <property type="term" value="F:monoacylglycerol lipase activity"/>
    <property type="evidence" value="ECO:0007669"/>
    <property type="project" value="TreeGrafter"/>
</dbReference>
<evidence type="ECO:0000313" key="1">
    <source>
        <dbReference type="EMBL" id="KAK6939576.1"/>
    </source>
</evidence>
<accession>A0AAN8W0P9</accession>
<dbReference type="SUPFAM" id="SSF52151">
    <property type="entry name" value="FabD/lysophospholipase-like"/>
    <property type="match status" value="1"/>
</dbReference>
<dbReference type="GO" id="GO:0004620">
    <property type="term" value="F:phospholipase activity"/>
    <property type="evidence" value="ECO:0007669"/>
    <property type="project" value="TreeGrafter"/>
</dbReference>
<dbReference type="PANTHER" id="PTHR32176">
    <property type="entry name" value="XYLOSE ISOMERASE"/>
    <property type="match status" value="1"/>
</dbReference>
<dbReference type="Proteomes" id="UP001370490">
    <property type="component" value="Unassembled WGS sequence"/>
</dbReference>
<dbReference type="EMBL" id="JBAMMX010000005">
    <property type="protein sequence ID" value="KAK6939576.1"/>
    <property type="molecule type" value="Genomic_DNA"/>
</dbReference>
<proteinExistence type="predicted"/>
<sequence length="146" mass="16278">MDYGRFLVISLGTGSSKLVQQFNGDDVAKWGLLDWLTKGRSARLLHAFFRASSDMVDYHNCTDDSLTGNLASADVATKENLDNLVKVGEELLKKPVAWVNLETGIYEPIDGQTTNQEALVRFAKQLVEERHRRLARSPSGHSENSK</sequence>
<name>A0AAN8W0P9_9MAGN</name>
<reference evidence="1 2" key="1">
    <citation type="submission" date="2023-12" db="EMBL/GenBank/DDBJ databases">
        <title>A high-quality genome assembly for Dillenia turbinata (Dilleniales).</title>
        <authorList>
            <person name="Chanderbali A."/>
        </authorList>
    </citation>
    <scope>NUCLEOTIDE SEQUENCE [LARGE SCALE GENOMIC DNA]</scope>
    <source>
        <strain evidence="1">LSX21</strain>
        <tissue evidence="1">Leaf</tissue>
    </source>
</reference>
<dbReference type="AlphaFoldDB" id="A0AAN8W0P9"/>
<gene>
    <name evidence="1" type="ORF">RJ641_029107</name>
</gene>
<protein>
    <submittedName>
        <fullName evidence="1">Uncharacterized protein</fullName>
    </submittedName>
</protein>
<evidence type="ECO:0000313" key="2">
    <source>
        <dbReference type="Proteomes" id="UP001370490"/>
    </source>
</evidence>
<dbReference type="InterPro" id="IPR016035">
    <property type="entry name" value="Acyl_Trfase/lysoPLipase"/>
</dbReference>
<dbReference type="Gene3D" id="3.40.1090.10">
    <property type="entry name" value="Cytosolic phospholipase A2 catalytic domain"/>
    <property type="match status" value="1"/>
</dbReference>
<dbReference type="PANTHER" id="PTHR32176:SF109">
    <property type="entry name" value="PATATIN-LIKE PROTEIN 2"/>
    <property type="match status" value="1"/>
</dbReference>
<organism evidence="1 2">
    <name type="scientific">Dillenia turbinata</name>
    <dbReference type="NCBI Taxonomy" id="194707"/>
    <lineage>
        <taxon>Eukaryota</taxon>
        <taxon>Viridiplantae</taxon>
        <taxon>Streptophyta</taxon>
        <taxon>Embryophyta</taxon>
        <taxon>Tracheophyta</taxon>
        <taxon>Spermatophyta</taxon>
        <taxon>Magnoliopsida</taxon>
        <taxon>eudicotyledons</taxon>
        <taxon>Gunneridae</taxon>
        <taxon>Pentapetalae</taxon>
        <taxon>Dilleniales</taxon>
        <taxon>Dilleniaceae</taxon>
        <taxon>Dillenia</taxon>
    </lineage>
</organism>
<comment type="caution">
    <text evidence="1">The sequence shown here is derived from an EMBL/GenBank/DDBJ whole genome shotgun (WGS) entry which is preliminary data.</text>
</comment>